<feature type="domain" description="HTH lysR-type" evidence="5">
    <location>
        <begin position="1"/>
        <end position="58"/>
    </location>
</feature>
<dbReference type="PANTHER" id="PTHR30346">
    <property type="entry name" value="TRANSCRIPTIONAL DUAL REGULATOR HCAR-RELATED"/>
    <property type="match status" value="1"/>
</dbReference>
<name>A0ABW9XL70_9BACL</name>
<sequence length="306" mass="34119">MELRQLEYFHAICGELHFTRAADKLGISQPTLSHQIKSLEDEIGTPLFDRIGKRIALTEAGSVLKSHAAVIFGALRSAKDQIEELHDGERGSLSIGSLPGELNHLVASQLVEYNKHFPKIRIKIVAAEDVAEKVIHNELDAAVTLLPVDEERLSAIPLYDEQFYLTVSRDHPLAEETSIPFADVQELPVIWFPQDHKCRQLIEATCRTTGFVLNPIIETNTIESIMNLVKSGAGVSILSKSLIQLYNDGHVRAIPIVDPVLHRQVVIIYNRDKFLSRSVRAFIDLLGQFVEDHHIREGLFANGSGA</sequence>
<dbReference type="PROSITE" id="PS50931">
    <property type="entry name" value="HTH_LYSR"/>
    <property type="match status" value="1"/>
</dbReference>
<evidence type="ECO:0000313" key="6">
    <source>
        <dbReference type="EMBL" id="NBD23246.1"/>
    </source>
</evidence>
<comment type="similarity">
    <text evidence="1">Belongs to the LysR transcriptional regulatory family.</text>
</comment>
<dbReference type="RefSeq" id="WP_161741672.1">
    <property type="nucleotide sequence ID" value="NZ_JAAAMV010000002.1"/>
</dbReference>
<keyword evidence="7" id="KW-1185">Reference proteome</keyword>
<dbReference type="InterPro" id="IPR036388">
    <property type="entry name" value="WH-like_DNA-bd_sf"/>
</dbReference>
<dbReference type="PRINTS" id="PR00039">
    <property type="entry name" value="HTHLYSR"/>
</dbReference>
<accession>A0ABW9XL70</accession>
<dbReference type="Pfam" id="PF00126">
    <property type="entry name" value="HTH_1"/>
    <property type="match status" value="1"/>
</dbReference>
<keyword evidence="2" id="KW-0805">Transcription regulation</keyword>
<dbReference type="EMBL" id="JAAAMV010000002">
    <property type="protein sequence ID" value="NBD23246.1"/>
    <property type="molecule type" value="Genomic_DNA"/>
</dbReference>
<reference evidence="6 7" key="1">
    <citation type="submission" date="2020-01" db="EMBL/GenBank/DDBJ databases">
        <title>Paenibacillus soybeanensis sp. nov. isolated from the nodules of soybean (Glycine max(L.) Merr).</title>
        <authorList>
            <person name="Wang H."/>
        </authorList>
    </citation>
    <scope>NUCLEOTIDE SEQUENCE [LARGE SCALE GENOMIC DNA]</scope>
    <source>
        <strain evidence="6 7">T1</strain>
    </source>
</reference>
<organism evidence="6 7">
    <name type="scientific">Paenibacillus glycinis</name>
    <dbReference type="NCBI Taxonomy" id="2697035"/>
    <lineage>
        <taxon>Bacteria</taxon>
        <taxon>Bacillati</taxon>
        <taxon>Bacillota</taxon>
        <taxon>Bacilli</taxon>
        <taxon>Bacillales</taxon>
        <taxon>Paenibacillaceae</taxon>
        <taxon>Paenibacillus</taxon>
    </lineage>
</organism>
<dbReference type="InterPro" id="IPR036390">
    <property type="entry name" value="WH_DNA-bd_sf"/>
</dbReference>
<evidence type="ECO:0000313" key="7">
    <source>
        <dbReference type="Proteomes" id="UP000665561"/>
    </source>
</evidence>
<dbReference type="InterPro" id="IPR000847">
    <property type="entry name" value="LysR_HTH_N"/>
</dbReference>
<dbReference type="CDD" id="cd05466">
    <property type="entry name" value="PBP2_LTTR_substrate"/>
    <property type="match status" value="1"/>
</dbReference>
<dbReference type="SUPFAM" id="SSF53850">
    <property type="entry name" value="Periplasmic binding protein-like II"/>
    <property type="match status" value="1"/>
</dbReference>
<gene>
    <name evidence="6" type="ORF">GT019_05135</name>
</gene>
<dbReference type="Proteomes" id="UP000665561">
    <property type="component" value="Unassembled WGS sequence"/>
</dbReference>
<keyword evidence="4" id="KW-0804">Transcription</keyword>
<evidence type="ECO:0000256" key="1">
    <source>
        <dbReference type="ARBA" id="ARBA00009437"/>
    </source>
</evidence>
<comment type="caution">
    <text evidence="6">The sequence shown here is derived from an EMBL/GenBank/DDBJ whole genome shotgun (WGS) entry which is preliminary data.</text>
</comment>
<dbReference type="Pfam" id="PF03466">
    <property type="entry name" value="LysR_substrate"/>
    <property type="match status" value="1"/>
</dbReference>
<dbReference type="Gene3D" id="3.40.190.290">
    <property type="match status" value="1"/>
</dbReference>
<keyword evidence="3" id="KW-0238">DNA-binding</keyword>
<evidence type="ECO:0000256" key="4">
    <source>
        <dbReference type="ARBA" id="ARBA00023163"/>
    </source>
</evidence>
<dbReference type="Gene3D" id="1.10.10.10">
    <property type="entry name" value="Winged helix-like DNA-binding domain superfamily/Winged helix DNA-binding domain"/>
    <property type="match status" value="1"/>
</dbReference>
<evidence type="ECO:0000256" key="2">
    <source>
        <dbReference type="ARBA" id="ARBA00023015"/>
    </source>
</evidence>
<evidence type="ECO:0000259" key="5">
    <source>
        <dbReference type="PROSITE" id="PS50931"/>
    </source>
</evidence>
<evidence type="ECO:0000256" key="3">
    <source>
        <dbReference type="ARBA" id="ARBA00023125"/>
    </source>
</evidence>
<dbReference type="PANTHER" id="PTHR30346:SF31">
    <property type="entry name" value="LYSR SUBSTRATE-BINDING"/>
    <property type="match status" value="1"/>
</dbReference>
<proteinExistence type="inferred from homology"/>
<dbReference type="SUPFAM" id="SSF46785">
    <property type="entry name" value="Winged helix' DNA-binding domain"/>
    <property type="match status" value="1"/>
</dbReference>
<protein>
    <submittedName>
        <fullName evidence="6">LysR family transcriptional regulator</fullName>
    </submittedName>
</protein>
<dbReference type="InterPro" id="IPR005119">
    <property type="entry name" value="LysR_subst-bd"/>
</dbReference>